<sequence>MTLSRSERVEKARARPCPSWVLSTAALHQSWFCDDYKPISSFVPTIYDSEVHAIGIGTVHLSLKVTPDKSNHEHTTLTLRNVLHTPSITCNIIGTPILVDYQIIFSFNAKSKATITRKDGSAVGYFVPGSKRFELRLSGPPVGPKVGPSPFASDSGIISDPSSKKRKRNSFDSDADAAEHWPELVAAKSVVNPTPIFPTEAEEPPTYVMPLTDAEKRFLERYWGDEKSFLSDQVLRVSNEWDREKAHSVLRDFMADPSYNIK</sequence>
<comment type="caution">
    <text evidence="1">The sequence shown here is derived from an EMBL/GenBank/DDBJ whole genome shotgun (WGS) entry which is preliminary data.</text>
</comment>
<name>A0ACC1QN65_9HYPO</name>
<evidence type="ECO:0000313" key="2">
    <source>
        <dbReference type="Proteomes" id="UP001148737"/>
    </source>
</evidence>
<accession>A0ACC1QN65</accession>
<evidence type="ECO:0000313" key="1">
    <source>
        <dbReference type="EMBL" id="KAJ3480327.1"/>
    </source>
</evidence>
<dbReference type="Proteomes" id="UP001148737">
    <property type="component" value="Unassembled WGS sequence"/>
</dbReference>
<gene>
    <name evidence="1" type="ORF">NLG97_g8094</name>
</gene>
<dbReference type="EMBL" id="JANAKD010001355">
    <property type="protein sequence ID" value="KAJ3480327.1"/>
    <property type="molecule type" value="Genomic_DNA"/>
</dbReference>
<keyword evidence="2" id="KW-1185">Reference proteome</keyword>
<protein>
    <submittedName>
        <fullName evidence="1">Uncharacterized protein</fullName>
    </submittedName>
</protein>
<organism evidence="1 2">
    <name type="scientific">Lecanicillium saksenae</name>
    <dbReference type="NCBI Taxonomy" id="468837"/>
    <lineage>
        <taxon>Eukaryota</taxon>
        <taxon>Fungi</taxon>
        <taxon>Dikarya</taxon>
        <taxon>Ascomycota</taxon>
        <taxon>Pezizomycotina</taxon>
        <taxon>Sordariomycetes</taxon>
        <taxon>Hypocreomycetidae</taxon>
        <taxon>Hypocreales</taxon>
        <taxon>Cordycipitaceae</taxon>
        <taxon>Lecanicillium</taxon>
    </lineage>
</organism>
<proteinExistence type="predicted"/>
<reference evidence="1" key="1">
    <citation type="submission" date="2022-07" db="EMBL/GenBank/DDBJ databases">
        <title>Genome Sequence of Lecanicillium saksenae.</title>
        <authorList>
            <person name="Buettner E."/>
        </authorList>
    </citation>
    <scope>NUCLEOTIDE SEQUENCE</scope>
    <source>
        <strain evidence="1">VT-O1</strain>
    </source>
</reference>